<feature type="region of interest" description="Disordered" evidence="1">
    <location>
        <begin position="57"/>
        <end position="82"/>
    </location>
</feature>
<dbReference type="EMBL" id="BARV01010935">
    <property type="protein sequence ID" value="GAI02804.1"/>
    <property type="molecule type" value="Genomic_DNA"/>
</dbReference>
<evidence type="ECO:0000313" key="2">
    <source>
        <dbReference type="EMBL" id="GAI02804.1"/>
    </source>
</evidence>
<dbReference type="AlphaFoldDB" id="X1M8W9"/>
<protein>
    <submittedName>
        <fullName evidence="2">Uncharacterized protein</fullName>
    </submittedName>
</protein>
<evidence type="ECO:0000256" key="1">
    <source>
        <dbReference type="SAM" id="MobiDB-lite"/>
    </source>
</evidence>
<name>X1M8W9_9ZZZZ</name>
<sequence length="82" mass="9314">METKTVERIQELQKKTTNEQCIHHWVIDASNVGRCTKCPAVRDFGALLKKQGTDIVQARVQSGKRGRKGKGGRKKGRPRKER</sequence>
<comment type="caution">
    <text evidence="2">The sequence shown here is derived from an EMBL/GenBank/DDBJ whole genome shotgun (WGS) entry which is preliminary data.</text>
</comment>
<reference evidence="2" key="1">
    <citation type="journal article" date="2014" name="Front. Microbiol.">
        <title>High frequency of phylogenetically diverse reductive dehalogenase-homologous genes in deep subseafloor sedimentary metagenomes.</title>
        <authorList>
            <person name="Kawai M."/>
            <person name="Futagami T."/>
            <person name="Toyoda A."/>
            <person name="Takaki Y."/>
            <person name="Nishi S."/>
            <person name="Hori S."/>
            <person name="Arai W."/>
            <person name="Tsubouchi T."/>
            <person name="Morono Y."/>
            <person name="Uchiyama I."/>
            <person name="Ito T."/>
            <person name="Fujiyama A."/>
            <person name="Inagaki F."/>
            <person name="Takami H."/>
        </authorList>
    </citation>
    <scope>NUCLEOTIDE SEQUENCE</scope>
    <source>
        <strain evidence="2">Expedition CK06-06</strain>
    </source>
</reference>
<organism evidence="2">
    <name type="scientific">marine sediment metagenome</name>
    <dbReference type="NCBI Taxonomy" id="412755"/>
    <lineage>
        <taxon>unclassified sequences</taxon>
        <taxon>metagenomes</taxon>
        <taxon>ecological metagenomes</taxon>
    </lineage>
</organism>
<feature type="compositionally biased region" description="Basic residues" evidence="1">
    <location>
        <begin position="62"/>
        <end position="82"/>
    </location>
</feature>
<proteinExistence type="predicted"/>
<accession>X1M8W9</accession>
<gene>
    <name evidence="2" type="ORF">S06H3_20967</name>
</gene>